<dbReference type="Pfam" id="PF00664">
    <property type="entry name" value="ABC_membrane"/>
    <property type="match status" value="1"/>
</dbReference>
<feature type="domain" description="ABC transmembrane type-1" evidence="10">
    <location>
        <begin position="90"/>
        <end position="420"/>
    </location>
</feature>
<dbReference type="InterPro" id="IPR027417">
    <property type="entry name" value="P-loop_NTPase"/>
</dbReference>
<dbReference type="GO" id="GO:0005524">
    <property type="term" value="F:ATP binding"/>
    <property type="evidence" value="ECO:0007669"/>
    <property type="project" value="UniProtKB-KW"/>
</dbReference>
<keyword evidence="12" id="KW-1185">Reference proteome</keyword>
<feature type="transmembrane region" description="Helical" evidence="8">
    <location>
        <begin position="87"/>
        <end position="106"/>
    </location>
</feature>
<organism evidence="11 12">
    <name type="scientific">Occultella glacieicola</name>
    <dbReference type="NCBI Taxonomy" id="2518684"/>
    <lineage>
        <taxon>Bacteria</taxon>
        <taxon>Bacillati</taxon>
        <taxon>Actinomycetota</taxon>
        <taxon>Actinomycetes</taxon>
        <taxon>Micrococcales</taxon>
        <taxon>Ruaniaceae</taxon>
        <taxon>Occultella</taxon>
    </lineage>
</organism>
<gene>
    <name evidence="11" type="ORF">EXU48_14795</name>
</gene>
<dbReference type="PROSITE" id="PS00211">
    <property type="entry name" value="ABC_TRANSPORTER_1"/>
    <property type="match status" value="1"/>
</dbReference>
<dbReference type="SUPFAM" id="SSF52540">
    <property type="entry name" value="P-loop containing nucleoside triphosphate hydrolases"/>
    <property type="match status" value="1"/>
</dbReference>
<dbReference type="CDD" id="cd18547">
    <property type="entry name" value="ABC_6TM_Tm288_like"/>
    <property type="match status" value="1"/>
</dbReference>
<feature type="domain" description="ABC transporter" evidence="9">
    <location>
        <begin position="454"/>
        <end position="688"/>
    </location>
</feature>
<dbReference type="InterPro" id="IPR003439">
    <property type="entry name" value="ABC_transporter-like_ATP-bd"/>
</dbReference>
<proteinExistence type="predicted"/>
<keyword evidence="5 8" id="KW-1133">Transmembrane helix</keyword>
<keyword evidence="4 11" id="KW-0067">ATP-binding</keyword>
<dbReference type="PANTHER" id="PTHR43394:SF1">
    <property type="entry name" value="ATP-BINDING CASSETTE SUB-FAMILY B MEMBER 10, MITOCHONDRIAL"/>
    <property type="match status" value="1"/>
</dbReference>
<dbReference type="SUPFAM" id="SSF90123">
    <property type="entry name" value="ABC transporter transmembrane region"/>
    <property type="match status" value="1"/>
</dbReference>
<feature type="region of interest" description="Disordered" evidence="7">
    <location>
        <begin position="697"/>
        <end position="723"/>
    </location>
</feature>
<evidence type="ECO:0000256" key="2">
    <source>
        <dbReference type="ARBA" id="ARBA00022692"/>
    </source>
</evidence>
<dbReference type="SMART" id="SM00382">
    <property type="entry name" value="AAA"/>
    <property type="match status" value="1"/>
</dbReference>
<dbReference type="EMBL" id="SMNA01000006">
    <property type="protein sequence ID" value="TDE92778.1"/>
    <property type="molecule type" value="Genomic_DNA"/>
</dbReference>
<dbReference type="InterPro" id="IPR003593">
    <property type="entry name" value="AAA+_ATPase"/>
</dbReference>
<keyword evidence="2 8" id="KW-0812">Transmembrane</keyword>
<feature type="compositionally biased region" description="Basic and acidic residues" evidence="7">
    <location>
        <begin position="16"/>
        <end position="25"/>
    </location>
</feature>
<evidence type="ECO:0000256" key="4">
    <source>
        <dbReference type="ARBA" id="ARBA00022840"/>
    </source>
</evidence>
<accession>A0ABY2E2Z4</accession>
<evidence type="ECO:0000313" key="12">
    <source>
        <dbReference type="Proteomes" id="UP000504882"/>
    </source>
</evidence>
<evidence type="ECO:0000256" key="1">
    <source>
        <dbReference type="ARBA" id="ARBA00004651"/>
    </source>
</evidence>
<sequence length="723" mass="78800">MTARRSSEENPNVNDKPLDPVDRRGGPAAKPASAVAVADAPEDDLEQEFVPGEDDMGMFGEGAPARKPKAFWPSAKRLFGLFGPHRVRFALVVVLVAASVVLTVIAPKVLGQAMDVIFDGAIGLQLDDQFPGLTLPEIIEVLRATGDPTSVQFADVLAGASNIVPGMGIDFALLARLILTVLAMYVVASVLMWAQGFILNALTMRVIYDLRREIEEKIHRLPLSYFDTRQRGDLMSRVTNDVDNMQQALQQAFSQLVQSALQVIGIAIMMFIVSWQLALLALIALPLSAIIAGVVGSQSQKLFTKQWKSTGELNGHIEESYSGLELVRVFGRDKEMLEEFDKRNDGLFASSFGAQFVSGIIMPAMQFVNYLQYVLIAVAGGLRVASGTLTIGDATAFIQYSREFSQPLGQIAGMANMLISGVASAERTFELLDADEQEADSDDAELPERTDGHVEFQGVTFSYSKETSLIEDLSFSVQPGQTVAIVGPTGAGKTTLVNLVMRFYELDGGRILLDGVDTRKLSRAALRTQVGMVLQDTWLFDGSIMENIRYGRLDATDEEVIAAAEATMVDRFVRQLPEGYDTRVSTDGGSISAGERQLITIARAFIANPSLLILDEATSSVDTRTELLVQHAMNALRTDRTSFVIAHRLSTIRDADTILMMEDGRIVERGSHDELIEAKSAYYDLYMTQFLGGHEQPEDVMATSGAPTLDTDADASVSEVVRD</sequence>
<feature type="compositionally biased region" description="Low complexity" evidence="7">
    <location>
        <begin position="27"/>
        <end position="39"/>
    </location>
</feature>
<dbReference type="InterPro" id="IPR036640">
    <property type="entry name" value="ABC1_TM_sf"/>
</dbReference>
<dbReference type="RefSeq" id="WP_133108408.1">
    <property type="nucleotide sequence ID" value="NZ_SMNA01000006.1"/>
</dbReference>
<evidence type="ECO:0000256" key="6">
    <source>
        <dbReference type="ARBA" id="ARBA00023136"/>
    </source>
</evidence>
<keyword evidence="3" id="KW-0547">Nucleotide-binding</keyword>
<dbReference type="PROSITE" id="PS50893">
    <property type="entry name" value="ABC_TRANSPORTER_2"/>
    <property type="match status" value="1"/>
</dbReference>
<dbReference type="CDD" id="cd03254">
    <property type="entry name" value="ABCC_Glucan_exporter_like"/>
    <property type="match status" value="1"/>
</dbReference>
<comment type="caution">
    <text evidence="11">The sequence shown here is derived from an EMBL/GenBank/DDBJ whole genome shotgun (WGS) entry which is preliminary data.</text>
</comment>
<evidence type="ECO:0000259" key="10">
    <source>
        <dbReference type="PROSITE" id="PS50929"/>
    </source>
</evidence>
<comment type="subcellular location">
    <subcellularLocation>
        <location evidence="1">Cell membrane</location>
        <topology evidence="1">Multi-pass membrane protein</topology>
    </subcellularLocation>
</comment>
<keyword evidence="6 8" id="KW-0472">Membrane</keyword>
<evidence type="ECO:0000259" key="9">
    <source>
        <dbReference type="PROSITE" id="PS50893"/>
    </source>
</evidence>
<dbReference type="PANTHER" id="PTHR43394">
    <property type="entry name" value="ATP-DEPENDENT PERMEASE MDL1, MITOCHONDRIAL"/>
    <property type="match status" value="1"/>
</dbReference>
<evidence type="ECO:0000256" key="8">
    <source>
        <dbReference type="SAM" id="Phobius"/>
    </source>
</evidence>
<evidence type="ECO:0000313" key="11">
    <source>
        <dbReference type="EMBL" id="TDE92778.1"/>
    </source>
</evidence>
<evidence type="ECO:0000256" key="3">
    <source>
        <dbReference type="ARBA" id="ARBA00022741"/>
    </source>
</evidence>
<dbReference type="InterPro" id="IPR011527">
    <property type="entry name" value="ABC1_TM_dom"/>
</dbReference>
<dbReference type="InterPro" id="IPR039421">
    <property type="entry name" value="Type_1_exporter"/>
</dbReference>
<dbReference type="Gene3D" id="3.40.50.300">
    <property type="entry name" value="P-loop containing nucleotide triphosphate hydrolases"/>
    <property type="match status" value="1"/>
</dbReference>
<feature type="transmembrane region" description="Helical" evidence="8">
    <location>
        <begin position="177"/>
        <end position="202"/>
    </location>
</feature>
<reference evidence="11 12" key="1">
    <citation type="submission" date="2019-03" db="EMBL/GenBank/DDBJ databases">
        <title>Genomic features of bacteria from cold environments.</title>
        <authorList>
            <person name="Shen L."/>
        </authorList>
    </citation>
    <scope>NUCLEOTIDE SEQUENCE [LARGE SCALE GENOMIC DNA]</scope>
    <source>
        <strain evidence="12">T3246-1</strain>
    </source>
</reference>
<dbReference type="InterPro" id="IPR017871">
    <property type="entry name" value="ABC_transporter-like_CS"/>
</dbReference>
<dbReference type="PROSITE" id="PS50929">
    <property type="entry name" value="ABC_TM1F"/>
    <property type="match status" value="1"/>
</dbReference>
<dbReference type="Proteomes" id="UP000504882">
    <property type="component" value="Unassembled WGS sequence"/>
</dbReference>
<dbReference type="Pfam" id="PF00005">
    <property type="entry name" value="ABC_tran"/>
    <property type="match status" value="1"/>
</dbReference>
<dbReference type="Gene3D" id="1.20.1560.10">
    <property type="entry name" value="ABC transporter type 1, transmembrane domain"/>
    <property type="match status" value="1"/>
</dbReference>
<feature type="region of interest" description="Disordered" evidence="7">
    <location>
        <begin position="1"/>
        <end position="43"/>
    </location>
</feature>
<evidence type="ECO:0000256" key="7">
    <source>
        <dbReference type="SAM" id="MobiDB-lite"/>
    </source>
</evidence>
<evidence type="ECO:0000256" key="5">
    <source>
        <dbReference type="ARBA" id="ARBA00022989"/>
    </source>
</evidence>
<protein>
    <submittedName>
        <fullName evidence="11">ABC transporter ATP-binding protein</fullName>
    </submittedName>
</protein>
<name>A0ABY2E2Z4_9MICO</name>